<dbReference type="AlphaFoldDB" id="A0A563U0S6"/>
<dbReference type="RefSeq" id="WP_146383199.1">
    <property type="nucleotide sequence ID" value="NZ_VOEJ01000009.1"/>
</dbReference>
<gene>
    <name evidence="2" type="ORF">FPZ43_17310</name>
</gene>
<reference evidence="2 3" key="1">
    <citation type="submission" date="2019-07" db="EMBL/GenBank/DDBJ databases">
        <authorList>
            <person name="Kim J."/>
        </authorList>
    </citation>
    <scope>NUCLEOTIDE SEQUENCE [LARGE SCALE GENOMIC DNA]</scope>
    <source>
        <strain evidence="3">dk17</strain>
    </source>
</reference>
<accession>A0A563U0S6</accession>
<feature type="signal peptide" evidence="1">
    <location>
        <begin position="1"/>
        <end position="25"/>
    </location>
</feature>
<protein>
    <submittedName>
        <fullName evidence="2">Uncharacterized protein</fullName>
    </submittedName>
</protein>
<name>A0A563U0S6_9SPHI</name>
<keyword evidence="3" id="KW-1185">Reference proteome</keyword>
<keyword evidence="1" id="KW-0732">Signal</keyword>
<evidence type="ECO:0000313" key="3">
    <source>
        <dbReference type="Proteomes" id="UP000320042"/>
    </source>
</evidence>
<comment type="caution">
    <text evidence="2">The sequence shown here is derived from an EMBL/GenBank/DDBJ whole genome shotgun (WGS) entry which is preliminary data.</text>
</comment>
<sequence length="174" mass="19719">MSKKLLTLVYWLAVFCIFQSTQSIARQNVAHKTNVLQSSASFELIKNLLENDQGHICHKYNTFFKSVRIGVDIISTYSQLNILSKDRSPKSQLKGTSLIDLYGDVTNNPLRLTRHCRFAFTYQFLSSPCFLKLTQQLSFGLFTIPNIRIPVNGVDNADNKHTFNSKVILARTAG</sequence>
<organism evidence="2 3">
    <name type="scientific">Mucilaginibacter pallidiroseus</name>
    <dbReference type="NCBI Taxonomy" id="2599295"/>
    <lineage>
        <taxon>Bacteria</taxon>
        <taxon>Pseudomonadati</taxon>
        <taxon>Bacteroidota</taxon>
        <taxon>Sphingobacteriia</taxon>
        <taxon>Sphingobacteriales</taxon>
        <taxon>Sphingobacteriaceae</taxon>
        <taxon>Mucilaginibacter</taxon>
    </lineage>
</organism>
<proteinExistence type="predicted"/>
<evidence type="ECO:0000313" key="2">
    <source>
        <dbReference type="EMBL" id="TWR25228.1"/>
    </source>
</evidence>
<dbReference type="Proteomes" id="UP000320042">
    <property type="component" value="Unassembled WGS sequence"/>
</dbReference>
<evidence type="ECO:0000256" key="1">
    <source>
        <dbReference type="SAM" id="SignalP"/>
    </source>
</evidence>
<feature type="chain" id="PRO_5021755792" evidence="1">
    <location>
        <begin position="26"/>
        <end position="174"/>
    </location>
</feature>
<dbReference type="EMBL" id="VOEJ01000009">
    <property type="protein sequence ID" value="TWR25228.1"/>
    <property type="molecule type" value="Genomic_DNA"/>
</dbReference>